<dbReference type="VEuPathDB" id="FungiDB:PCH_Pc20g05280"/>
<evidence type="ECO:0000313" key="4">
    <source>
        <dbReference type="Proteomes" id="UP000000724"/>
    </source>
</evidence>
<keyword evidence="4" id="KW-1185">Reference proteome</keyword>
<reference evidence="3 4" key="1">
    <citation type="journal article" date="2008" name="Nat. Biotechnol.">
        <title>Genome sequencing and analysis of the filamentous fungus Penicillium chrysogenum.</title>
        <authorList>
            <person name="van den Berg M.A."/>
            <person name="Albang R."/>
            <person name="Albermann K."/>
            <person name="Badger J.H."/>
            <person name="Daran J.-M."/>
            <person name="Driessen A.J.M."/>
            <person name="Garcia-Estrada C."/>
            <person name="Fedorova N.D."/>
            <person name="Harris D.M."/>
            <person name="Heijne W.H.M."/>
            <person name="Joardar V.S."/>
            <person name="Kiel J.A.K.W."/>
            <person name="Kovalchuk A."/>
            <person name="Martin J.F."/>
            <person name="Nierman W.C."/>
            <person name="Nijland J.G."/>
            <person name="Pronk J.T."/>
            <person name="Roubos J.A."/>
            <person name="van der Klei I.J."/>
            <person name="van Peij N.N.M.E."/>
            <person name="Veenhuis M."/>
            <person name="von Doehren H."/>
            <person name="Wagner C."/>
            <person name="Wortman J.R."/>
            <person name="Bovenberg R.A.L."/>
        </authorList>
    </citation>
    <scope>NUCLEOTIDE SEQUENCE [LARGE SCALE GENOMIC DNA]</scope>
    <source>
        <strain evidence="4">ATCC 28089 / DSM 1075 / NRRL 1951 / Wisconsin 54-1255</strain>
    </source>
</reference>
<dbReference type="PANTHER" id="PTHR10039:SF16">
    <property type="entry name" value="GPI INOSITOL-DEACYLASE"/>
    <property type="match status" value="1"/>
</dbReference>
<evidence type="ECO:0000259" key="2">
    <source>
        <dbReference type="Pfam" id="PF24883"/>
    </source>
</evidence>
<proteinExistence type="predicted"/>
<gene>
    <name evidence="3" type="ORF">Pc20g05280</name>
    <name evidence="3" type="ORF">PCH_Pc20g05280</name>
</gene>
<dbReference type="InterPro" id="IPR056884">
    <property type="entry name" value="NPHP3-like_N"/>
</dbReference>
<dbReference type="Pfam" id="PF24883">
    <property type="entry name" value="NPHP3_N"/>
    <property type="match status" value="1"/>
</dbReference>
<accession>B6HET8</accession>
<evidence type="ECO:0000313" key="3">
    <source>
        <dbReference type="EMBL" id="CAP85857.1"/>
    </source>
</evidence>
<feature type="domain" description="Nephrocystin 3-like N-terminal" evidence="2">
    <location>
        <begin position="203"/>
        <end position="347"/>
    </location>
</feature>
<name>B6HET8_PENRW</name>
<dbReference type="PANTHER" id="PTHR10039">
    <property type="entry name" value="AMELOGENIN"/>
    <property type="match status" value="1"/>
</dbReference>
<dbReference type="GeneID" id="8312871"/>
<dbReference type="eggNOG" id="ENOG502TDGW">
    <property type="taxonomic scope" value="Eukaryota"/>
</dbReference>
<dbReference type="EMBL" id="AM920435">
    <property type="protein sequence ID" value="CAP85857.1"/>
    <property type="molecule type" value="Genomic_DNA"/>
</dbReference>
<organism evidence="3 4">
    <name type="scientific">Penicillium rubens (strain ATCC 28089 / DSM 1075 / NRRL 1951 / Wisconsin 54-1255)</name>
    <name type="common">Penicillium chrysogenum</name>
    <dbReference type="NCBI Taxonomy" id="500485"/>
    <lineage>
        <taxon>Eukaryota</taxon>
        <taxon>Fungi</taxon>
        <taxon>Dikarya</taxon>
        <taxon>Ascomycota</taxon>
        <taxon>Pezizomycotina</taxon>
        <taxon>Eurotiomycetes</taxon>
        <taxon>Eurotiomycetidae</taxon>
        <taxon>Eurotiales</taxon>
        <taxon>Aspergillaceae</taxon>
        <taxon>Penicillium</taxon>
        <taxon>Penicillium chrysogenum species complex</taxon>
    </lineage>
</organism>
<dbReference type="InterPro" id="IPR027417">
    <property type="entry name" value="P-loop_NTPase"/>
</dbReference>
<dbReference type="KEGG" id="pcs:N7525_008952"/>
<dbReference type="BioCyc" id="PCHR:PC20G05280-MONOMER"/>
<dbReference type="AlphaFoldDB" id="B6HET8"/>
<sequence length="560" mass="62757">MDGINDAASLVALVQLAGAVINYITTVIDAPSQKKKLLAALIQARGLLSTLIELTDEVKDENWSYTIQSLSARNGPLSTFQELLEHLARKLGGPPSNVQIKSALSRLRWPFDLTSSQEMMNSLEKLKLHLLLAMENDHIRLSKAIRNELHEVQNQLAEASLRNKRQITMSLSKEQELIVRSLSLGDVFHEMDGEEVLKMRGRTEWFLLTDAFKQWYNTSYTPRTLVLTGSPGSGKSSICQVTRFFLRAWHQSEIDACVVYFAFNFSQQGKLSEAQVLSKIVQQIILERPYLMEHIAALRVTGGPLSAIQSIDLITRARRDLKHLYLILDGLDECESTSRDVVNALLQVEPPLSILAAGRETGVSLRILEDIVTVRIDDAMPLSSHHEAIKKILEEDSRISAYLDHSPENVAKAAKLIFERNNGLWITTTAMIESLAQSETRATFERLLSNAPLKLVELYELKLDDIIHQPVELAVLAKKSLRIMLDAEGSVSVNHLMGVLVTELTDIETTRRLGRNLTQAEISDTIHASCKGFISFSEPGTRLRLVHQSAREFLETHDIS</sequence>
<evidence type="ECO:0000256" key="1">
    <source>
        <dbReference type="ARBA" id="ARBA00022737"/>
    </source>
</evidence>
<dbReference type="Proteomes" id="UP000000724">
    <property type="component" value="Contig Pc00c20"/>
</dbReference>
<dbReference type="OrthoDB" id="7464126at2759"/>
<keyword evidence="1" id="KW-0677">Repeat</keyword>
<dbReference type="HOGENOM" id="CLU_486705_0_0_1"/>
<dbReference type="Gene3D" id="3.40.50.300">
    <property type="entry name" value="P-loop containing nucleotide triphosphate hydrolases"/>
    <property type="match status" value="1"/>
</dbReference>
<protein>
    <submittedName>
        <fullName evidence="3">Pc20g05280 protein</fullName>
    </submittedName>
</protein>
<dbReference type="OMA" id="NWSYTIQ"/>
<dbReference type="RefSeq" id="XP_002563064.1">
    <property type="nucleotide sequence ID" value="XM_002563018.1"/>
</dbReference>
<dbReference type="SUPFAM" id="SSF52540">
    <property type="entry name" value="P-loop containing nucleoside triphosphate hydrolases"/>
    <property type="match status" value="1"/>
</dbReference>